<keyword evidence="3" id="KW-0653">Protein transport</keyword>
<dbReference type="GO" id="GO:0030131">
    <property type="term" value="C:clathrin adaptor complex"/>
    <property type="evidence" value="ECO:0007669"/>
    <property type="project" value="InterPro"/>
</dbReference>
<keyword evidence="5" id="KW-0168">Coated pit</keyword>
<dbReference type="SUPFAM" id="SSF52540">
    <property type="entry name" value="P-loop containing nucleoside triphosphate hydrolases"/>
    <property type="match status" value="1"/>
</dbReference>
<dbReference type="Gene3D" id="2.60.40.1170">
    <property type="entry name" value="Mu homology domain, subdomain B"/>
    <property type="match status" value="2"/>
</dbReference>
<dbReference type="InterPro" id="IPR036400">
    <property type="entry name" value="Cyt_B5-like_heme/steroid_sf"/>
</dbReference>
<evidence type="ECO:0000313" key="6">
    <source>
        <dbReference type="EMBL" id="CAD7223752.1"/>
    </source>
</evidence>
<dbReference type="PROSITE" id="PS51072">
    <property type="entry name" value="MHD"/>
    <property type="match status" value="1"/>
</dbReference>
<proteinExistence type="predicted"/>
<dbReference type="OrthoDB" id="10259133at2759"/>
<dbReference type="PANTHER" id="PTHR10529">
    <property type="entry name" value="AP COMPLEX SUBUNIT MU"/>
    <property type="match status" value="1"/>
</dbReference>
<dbReference type="FunFam" id="3.30.450.60:FF:000002">
    <property type="entry name" value="AP-2 complex subunit mu, putative"/>
    <property type="match status" value="1"/>
</dbReference>
<dbReference type="SUPFAM" id="SSF49447">
    <property type="entry name" value="Second domain of Mu2 adaptin subunit (ap50) of ap2 adaptor"/>
    <property type="match status" value="1"/>
</dbReference>
<dbReference type="CDD" id="cd20267">
    <property type="entry name" value="Complex1_LYR_LYRM7"/>
    <property type="match status" value="1"/>
</dbReference>
<sequence>MAATVSAPKQALWKLLRTVRVVFEGDTRAIVEARRKIFEEYRKNRDERDPEKVIEMVTMANDVECCLRETVIQIVEKEPGSRNFVAKLRPDVLCSRETVPSLEDLEGLPKCHPFIMLSTRIIAGRIGYSKSATLLCAPALSALEFQRGLAGKALRYNAPPRKPPFPWREKPLQFYHRMWETTADRLDENSKLISIDGPPCAGKTELGKLLADEFDMVFVPQADLDMWYINEVGFDNRTFDPYIPESERSFCLKDWHQNPSDWKLTSMQLKFFRIRYHQQIDSLAHIFNTGQGVVMNRCLQSDWVFPVTLHRMGYIDDMCLKALREYVDNGTFLIFKPHVVIYLDVSVDETLRRMKARNRYGEATSKAMNTAFLETLEDVYKREYLKDMSKFSHVLVYDAKTPLDPEWIVDDLEKLDFSAEEELYTPLLEDWTLRHEDEYWEKRYMYTSQKCTLMGPVTIPQFYCPQLVPDFDDKCIATDILNQTFDLVVMGWCRVLSWFFLSIVLLFVGFFYVHEFHPQWIHQLMKLPGMDAIVEIAHVYLSIGGIAIGGDPLLKKIVKEQGVSSASIEAEDYLDQELILTKAELAKYVGDKSKGSSKIFLSILGRIYDVTRGRKHYGPDGGYSFFAGRDGTRAFVTGEFNEKGLVENIDGLSFKDYLGIMDWAHLYDKEYDYVGKLVGAYYDAQGKETEYWRTVQRYFGDALVEKDRTEDLRQIFPPCNSEWRAEGGSGNRVWCSTRSGGVDREWIGVPRLYSERRETPRCACVKDRGDPLHPSSQRKSRGDLDNPYLREYPNCPPKSSSCPLPKMIGGVFVYNHKGEVLISRVFRDDIGRNAVDAFRVNVIHARQQVRSPVTNIARTSFFHVKRSNIWIAAVTHQNVNAAMVFEFLYKMVDLMQAYFGKVTEDNVKNNFVLIYELLDELLDYGYPQNTDTGALKTFITQQGIKSQSKEEQAQITSQVTGQIGWRRDGIKYRRNELFLDVLEYVNLLMSAQGQVLSCHVAGKVVMKSYLSGMPECKFGINDKIMLEAKGRSTDDPSRSGKTSIAIDDCQFHQCVKLSKFESEHSISFIPPDGEFELMRIKRMAGMKESQISAEIDLLQTDSKKKWNRPPISMNFEVPYAPSGFKVRYLKVFESKLNYSDHDVIKWVRYIGRSGLYETRC</sequence>
<dbReference type="GO" id="GO:0034551">
    <property type="term" value="P:mitochondrial respiratory chain complex III assembly"/>
    <property type="evidence" value="ECO:0007669"/>
    <property type="project" value="InterPro"/>
</dbReference>
<evidence type="ECO:0000256" key="4">
    <source>
        <dbReference type="ARBA" id="ARBA00023136"/>
    </source>
</evidence>
<gene>
    <name evidence="6" type="ORF">CTOB1V02_LOCUS1732</name>
</gene>
<dbReference type="GO" id="GO:0005905">
    <property type="term" value="C:clathrin-coated pit"/>
    <property type="evidence" value="ECO:0007669"/>
    <property type="project" value="UniProtKB-KW"/>
</dbReference>
<dbReference type="InterPro" id="IPR027417">
    <property type="entry name" value="P-loop_NTPase"/>
</dbReference>
<dbReference type="SMART" id="SM01117">
    <property type="entry name" value="Cyt-b5"/>
    <property type="match status" value="1"/>
</dbReference>
<dbReference type="SUPFAM" id="SSF64356">
    <property type="entry name" value="SNARE-like"/>
    <property type="match status" value="1"/>
</dbReference>
<organism evidence="6">
    <name type="scientific">Cyprideis torosa</name>
    <dbReference type="NCBI Taxonomy" id="163714"/>
    <lineage>
        <taxon>Eukaryota</taxon>
        <taxon>Metazoa</taxon>
        <taxon>Ecdysozoa</taxon>
        <taxon>Arthropoda</taxon>
        <taxon>Crustacea</taxon>
        <taxon>Oligostraca</taxon>
        <taxon>Ostracoda</taxon>
        <taxon>Podocopa</taxon>
        <taxon>Podocopida</taxon>
        <taxon>Cytherocopina</taxon>
        <taxon>Cytheroidea</taxon>
        <taxon>Cytherideidae</taxon>
        <taxon>Cyprideis</taxon>
    </lineage>
</organism>
<dbReference type="GO" id="GO:0006886">
    <property type="term" value="P:intracellular protein transport"/>
    <property type="evidence" value="ECO:0007669"/>
    <property type="project" value="InterPro"/>
</dbReference>
<dbReference type="InterPro" id="IPR050431">
    <property type="entry name" value="Adaptor_comp_med_subunit"/>
</dbReference>
<dbReference type="InterPro" id="IPR001199">
    <property type="entry name" value="Cyt_B5-like_heme/steroid-bd"/>
</dbReference>
<dbReference type="InterPro" id="IPR043532">
    <property type="entry name" value="AP2_Mu_N"/>
</dbReference>
<dbReference type="InterPro" id="IPR011012">
    <property type="entry name" value="Longin-like_dom_sf"/>
</dbReference>
<name>A0A7R8W7B8_9CRUS</name>
<dbReference type="InterPro" id="IPR001392">
    <property type="entry name" value="Clathrin_mu"/>
</dbReference>
<dbReference type="InterPro" id="IPR045298">
    <property type="entry name" value="Complex1_LYR_LYRM7"/>
</dbReference>
<evidence type="ECO:0000256" key="2">
    <source>
        <dbReference type="ARBA" id="ARBA00022448"/>
    </source>
</evidence>
<protein>
    <submittedName>
        <fullName evidence="6">Uncharacterized protein</fullName>
    </submittedName>
</protein>
<evidence type="ECO:0000256" key="3">
    <source>
        <dbReference type="ARBA" id="ARBA00022927"/>
    </source>
</evidence>
<reference evidence="6" key="1">
    <citation type="submission" date="2020-11" db="EMBL/GenBank/DDBJ databases">
        <authorList>
            <person name="Tran Van P."/>
        </authorList>
    </citation>
    <scope>NUCLEOTIDE SEQUENCE</scope>
</reference>
<dbReference type="CDD" id="cd14836">
    <property type="entry name" value="AP2_Mu_N"/>
    <property type="match status" value="1"/>
</dbReference>
<evidence type="ECO:0000256" key="5">
    <source>
        <dbReference type="ARBA" id="ARBA00023176"/>
    </source>
</evidence>
<keyword evidence="2" id="KW-0813">Transport</keyword>
<dbReference type="Pfam" id="PF00928">
    <property type="entry name" value="Adap_comp_sub"/>
    <property type="match status" value="1"/>
</dbReference>
<dbReference type="GO" id="GO:0005739">
    <property type="term" value="C:mitochondrion"/>
    <property type="evidence" value="ECO:0007669"/>
    <property type="project" value="GOC"/>
</dbReference>
<dbReference type="Gene3D" id="3.40.50.300">
    <property type="entry name" value="P-loop containing nucleotide triphosphate hydrolases"/>
    <property type="match status" value="1"/>
</dbReference>
<keyword evidence="4" id="KW-0472">Membrane</keyword>
<dbReference type="InterPro" id="IPR036168">
    <property type="entry name" value="AP2_Mu_C_sf"/>
</dbReference>
<dbReference type="PRINTS" id="PR00314">
    <property type="entry name" value="CLATHRINADPT"/>
</dbReference>
<dbReference type="Pfam" id="PF01217">
    <property type="entry name" value="Clat_adaptor_s"/>
    <property type="match status" value="1"/>
</dbReference>
<dbReference type="AlphaFoldDB" id="A0A7R8W7B8"/>
<dbReference type="Pfam" id="PF01712">
    <property type="entry name" value="dNK"/>
    <property type="match status" value="1"/>
</dbReference>
<evidence type="ECO:0000256" key="1">
    <source>
        <dbReference type="ARBA" id="ARBA00004277"/>
    </source>
</evidence>
<dbReference type="InterPro" id="IPR031314">
    <property type="entry name" value="DNK_dom"/>
</dbReference>
<dbReference type="SUPFAM" id="SSF55856">
    <property type="entry name" value="Cytochrome b5-like heme/steroid binding domain"/>
    <property type="match status" value="1"/>
</dbReference>
<dbReference type="Gene3D" id="3.30.450.60">
    <property type="match status" value="1"/>
</dbReference>
<comment type="subcellular location">
    <subcellularLocation>
        <location evidence="1">Membrane</location>
        <location evidence="1">Coated pit</location>
        <topology evidence="1">Peripheral membrane protein</topology>
        <orientation evidence="1">Cytoplasmic side</orientation>
    </subcellularLocation>
</comment>
<dbReference type="InterPro" id="IPR022775">
    <property type="entry name" value="AP_mu_sigma_su"/>
</dbReference>
<dbReference type="GO" id="GO:0016192">
    <property type="term" value="P:vesicle-mediated transport"/>
    <property type="evidence" value="ECO:0007669"/>
    <property type="project" value="InterPro"/>
</dbReference>
<accession>A0A7R8W7B8</accession>
<dbReference type="InterPro" id="IPR018240">
    <property type="entry name" value="Clathrin_mu_CS"/>
</dbReference>
<dbReference type="Pfam" id="PF00173">
    <property type="entry name" value="Cyt-b5"/>
    <property type="match status" value="1"/>
</dbReference>
<dbReference type="PROSITE" id="PS00990">
    <property type="entry name" value="CLAT_ADAPTOR_M_1"/>
    <property type="match status" value="1"/>
</dbReference>
<dbReference type="InterPro" id="IPR028565">
    <property type="entry name" value="MHD"/>
</dbReference>
<dbReference type="EMBL" id="OB660249">
    <property type="protein sequence ID" value="CAD7223752.1"/>
    <property type="molecule type" value="Genomic_DNA"/>
</dbReference>
<dbReference type="Gene3D" id="3.10.120.10">
    <property type="entry name" value="Cytochrome b5-like heme/steroid binding domain"/>
    <property type="match status" value="1"/>
</dbReference>